<organism evidence="1 2">
    <name type="scientific">Pseudomonas haemolytica</name>
    <dbReference type="NCBI Taxonomy" id="2600065"/>
    <lineage>
        <taxon>Bacteria</taxon>
        <taxon>Pseudomonadati</taxon>
        <taxon>Pseudomonadota</taxon>
        <taxon>Gammaproteobacteria</taxon>
        <taxon>Pseudomonadales</taxon>
        <taxon>Pseudomonadaceae</taxon>
        <taxon>Pseudomonas</taxon>
    </lineage>
</organism>
<keyword evidence="2" id="KW-1185">Reference proteome</keyword>
<gene>
    <name evidence="1" type="ORF">JJD71_26705</name>
</gene>
<evidence type="ECO:0000313" key="2">
    <source>
        <dbReference type="Proteomes" id="UP000620382"/>
    </source>
</evidence>
<proteinExistence type="predicted"/>
<reference evidence="1 2" key="1">
    <citation type="submission" date="2021-01" db="EMBL/GenBank/DDBJ databases">
        <title>Antibiotic resistance and phylogeny of Pseudomonas spp. isolated over three decades from chicken meat in the Norwegian food chain.</title>
        <authorList>
            <person name="Moen B."/>
        </authorList>
    </citation>
    <scope>NUCLEOTIDE SEQUENCE [LARGE SCALE GENOMIC DNA]</scope>
    <source>
        <strain evidence="1 2">MF6766</strain>
    </source>
</reference>
<dbReference type="RefSeq" id="WP_200657698.1">
    <property type="nucleotide sequence ID" value="NZ_JAENSR010000009.1"/>
</dbReference>
<dbReference type="EMBL" id="JAENSR010000009">
    <property type="protein sequence ID" value="MBK3462662.1"/>
    <property type="molecule type" value="Genomic_DNA"/>
</dbReference>
<protein>
    <recommendedName>
        <fullName evidence="3">Phage protein</fullName>
    </recommendedName>
</protein>
<evidence type="ECO:0000313" key="1">
    <source>
        <dbReference type="EMBL" id="MBK3462662.1"/>
    </source>
</evidence>
<name>A0ABS1H095_9PSED</name>
<sequence length="301" mass="36080">MSIESFSKEPILIEDLDDYVCPCGRDCDIECEYQGDLEDYWNSSNLQDICFQYDTFGYVRIKYEYFQKYFDMPMYELFKVLDGLDQCITDKEFLNHFGIFEYNVSFSHRAYIANMFSNTEFKSILPRVKTFFDSLGYDFWYFMDTATLNFYDGRVLHFKIEELEKVFQWGWDIATVMVGKINDKDMYDYLKDYSEENKNMTDIEEKYTRLLNDWSRMVSRITNAGFIDQFIDLCNFLREFNTECGCTPAQVSIFFKEGCVLMRFDDFIDVIDEAFIEHKLNSLDTIRLAMTYENLKKYNPQ</sequence>
<comment type="caution">
    <text evidence="1">The sequence shown here is derived from an EMBL/GenBank/DDBJ whole genome shotgun (WGS) entry which is preliminary data.</text>
</comment>
<accession>A0ABS1H095</accession>
<evidence type="ECO:0008006" key="3">
    <source>
        <dbReference type="Google" id="ProtNLM"/>
    </source>
</evidence>
<dbReference type="Proteomes" id="UP000620382">
    <property type="component" value="Unassembled WGS sequence"/>
</dbReference>